<feature type="domain" description="DUF7605" evidence="2">
    <location>
        <begin position="609"/>
        <end position="733"/>
    </location>
</feature>
<dbReference type="EMBL" id="CP099419">
    <property type="protein sequence ID" value="USW49536.1"/>
    <property type="molecule type" value="Genomic_DNA"/>
</dbReference>
<dbReference type="InterPro" id="IPR027417">
    <property type="entry name" value="P-loop_NTPase"/>
</dbReference>
<dbReference type="AlphaFoldDB" id="A0A9Q9AP59"/>
<keyword evidence="4" id="KW-1185">Reference proteome</keyword>
<dbReference type="GO" id="GO:0016787">
    <property type="term" value="F:hydrolase activity"/>
    <property type="evidence" value="ECO:0007669"/>
    <property type="project" value="UniProtKB-KW"/>
</dbReference>
<dbReference type="Pfam" id="PF24564">
    <property type="entry name" value="DUF7605"/>
    <property type="match status" value="1"/>
</dbReference>
<feature type="compositionally biased region" description="Basic and acidic residues" evidence="1">
    <location>
        <begin position="1"/>
        <end position="11"/>
    </location>
</feature>
<dbReference type="InterPro" id="IPR056024">
    <property type="entry name" value="DUF7605"/>
</dbReference>
<dbReference type="OrthoDB" id="5427350at2759"/>
<name>A0A9Q9AP59_9PEZI</name>
<organism evidence="3 4">
    <name type="scientific">Septoria linicola</name>
    <dbReference type="NCBI Taxonomy" id="215465"/>
    <lineage>
        <taxon>Eukaryota</taxon>
        <taxon>Fungi</taxon>
        <taxon>Dikarya</taxon>
        <taxon>Ascomycota</taxon>
        <taxon>Pezizomycotina</taxon>
        <taxon>Dothideomycetes</taxon>
        <taxon>Dothideomycetidae</taxon>
        <taxon>Mycosphaerellales</taxon>
        <taxon>Mycosphaerellaceae</taxon>
        <taxon>Septoria</taxon>
    </lineage>
</organism>
<dbReference type="SUPFAM" id="SSF52540">
    <property type="entry name" value="P-loop containing nucleoside triphosphate hydrolases"/>
    <property type="match status" value="1"/>
</dbReference>
<feature type="compositionally biased region" description="Low complexity" evidence="1">
    <location>
        <begin position="28"/>
        <end position="41"/>
    </location>
</feature>
<evidence type="ECO:0000313" key="3">
    <source>
        <dbReference type="EMBL" id="USW49536.1"/>
    </source>
</evidence>
<evidence type="ECO:0000259" key="2">
    <source>
        <dbReference type="Pfam" id="PF24564"/>
    </source>
</evidence>
<keyword evidence="3" id="KW-0378">Hydrolase</keyword>
<reference evidence="3" key="1">
    <citation type="submission" date="2022-06" db="EMBL/GenBank/DDBJ databases">
        <title>Complete genome sequences of two strains of the flax pathogen Septoria linicola.</title>
        <authorList>
            <person name="Lapalu N."/>
            <person name="Simon A."/>
            <person name="Demenou B."/>
            <person name="Paumier D."/>
            <person name="Guillot M.-P."/>
            <person name="Gout L."/>
            <person name="Valade R."/>
        </authorList>
    </citation>
    <scope>NUCLEOTIDE SEQUENCE</scope>
    <source>
        <strain evidence="3">SE15195</strain>
    </source>
</reference>
<evidence type="ECO:0000256" key="1">
    <source>
        <dbReference type="SAM" id="MobiDB-lite"/>
    </source>
</evidence>
<sequence>MVGHGVKRDSESPLFVHDGSSPKRARTDSGTPPATTSTTSYSYTSDQVINGRVKPYDIRVMEHRPRLAVYSDSFVKAERCISQIIKNFAATHDKINPKGRHNAALARVCNSLRKLQDPTAQYRAVGPVACLGPAGVGKSSTINSILSQKMAAPEHNGDEKGTYVVFEYVGPASNQVTPFYVEVPFRLERAVGSLVIRHHGNIIRSQLPEDELDENEEEEIKQKCETAFEFFHSLLCNHKDFATMEDVKDFFDDHKDDNLQAVTEHLVGHIISFLKTRALHDGQEIFECIDDRHLNDVFKKVARPIRTRGRAGKQPSPWPLVVKVKVRQDLDILRTGLVLADTPGLNDSNLSVVENPTNYLTSADTVLVFASVKRISENESLDQQLKDCINLGKMRSTGLEQNDVDILLAKEAEIHSTESALREAEMLKNLETDDSRFRESDERVTFSTQQLTVARAELQQRVVELHCREIGTKLKEKFLQLTKSKRAPDLKVLFISNTQYQKHVTGYESSNPPMLDVQATGVPGLRTMLYGIATRGKFETLTMIANRRLPYALKGIEGIITRNSLERKDEVRSDIERQLQRFDALAREAVDGIVRCFHNHITSAIRTANEKWSERGAKIAKTWEKSSKSMTYTAFCRKGGYWKLSKTKEWISWNGAICEISHAKLEAAFESFHHDLDGIVLAYEEKLTIMFLDFETAIEISPAAQGMDLQAFFDIIEHPKHELMESISYHTDRLRAIGLNVH</sequence>
<protein>
    <submittedName>
        <fullName evidence="3">P-loop containing nucleoside triphosphate hydrolase</fullName>
    </submittedName>
</protein>
<dbReference type="PANTHER" id="PTHR36681:SF3">
    <property type="entry name" value="NUCLEAR GTPASE, GERMINAL CENTER-ASSOCIATED, TANDEM DUPLICATE 3"/>
    <property type="match status" value="1"/>
</dbReference>
<feature type="region of interest" description="Disordered" evidence="1">
    <location>
        <begin position="1"/>
        <end position="41"/>
    </location>
</feature>
<proteinExistence type="predicted"/>
<dbReference type="Proteomes" id="UP001056384">
    <property type="component" value="Chromosome 2"/>
</dbReference>
<gene>
    <name evidence="3" type="ORF">Slin15195_G028550</name>
</gene>
<dbReference type="Gene3D" id="3.40.50.300">
    <property type="entry name" value="P-loop containing nucleotide triphosphate hydrolases"/>
    <property type="match status" value="1"/>
</dbReference>
<dbReference type="PANTHER" id="PTHR36681">
    <property type="entry name" value="NUCLEAR GTPASE, GERMINAL CENTER-ASSOCIATED, TANDEM DUPLICATE 3"/>
    <property type="match status" value="1"/>
</dbReference>
<accession>A0A9Q9AP59</accession>
<evidence type="ECO:0000313" key="4">
    <source>
        <dbReference type="Proteomes" id="UP001056384"/>
    </source>
</evidence>